<feature type="transmembrane region" description="Helical" evidence="1">
    <location>
        <begin position="12"/>
        <end position="30"/>
    </location>
</feature>
<keyword evidence="3" id="KW-1185">Reference proteome</keyword>
<evidence type="ECO:0000313" key="3">
    <source>
        <dbReference type="Proteomes" id="UP000078447"/>
    </source>
</evidence>
<proteinExistence type="predicted"/>
<reference evidence="2 3" key="1">
    <citation type="submission" date="2016-03" db="EMBL/GenBank/DDBJ databases">
        <authorList>
            <person name="Cho S.-Y."/>
            <person name="Lim S."/>
            <person name="Kim H."/>
            <person name="Soh E.H."/>
            <person name="Moon J.S."/>
        </authorList>
    </citation>
    <scope>NUCLEOTIDE SEQUENCE [LARGE SCALE GENOMIC DNA]</scope>
    <source>
        <strain evidence="2 3">KCTC 3810</strain>
    </source>
</reference>
<comment type="caution">
    <text evidence="2">The sequence shown here is derived from an EMBL/GenBank/DDBJ whole genome shotgun (WGS) entry which is preliminary data.</text>
</comment>
<keyword evidence="1" id="KW-0812">Transmembrane</keyword>
<gene>
    <name evidence="2" type="ORF">A3783_01295</name>
</gene>
<feature type="transmembrane region" description="Helical" evidence="1">
    <location>
        <begin position="36"/>
        <end position="52"/>
    </location>
</feature>
<sequence length="61" mass="7286">MDNNKYNKKLVIVRLVATSLILLSLTLPYFELMEHSTTSFVILITLFLFYVIENKYEEKRK</sequence>
<organism evidence="2 3">
    <name type="scientific">Exiguobacterium undae</name>
    <dbReference type="NCBI Taxonomy" id="169177"/>
    <lineage>
        <taxon>Bacteria</taxon>
        <taxon>Bacillati</taxon>
        <taxon>Bacillota</taxon>
        <taxon>Bacilli</taxon>
        <taxon>Bacillales</taxon>
        <taxon>Bacillales Family XII. Incertae Sedis</taxon>
        <taxon>Exiguobacterium</taxon>
    </lineage>
</organism>
<dbReference type="EMBL" id="LVVL01000001">
    <property type="protein sequence ID" value="OAN14593.1"/>
    <property type="molecule type" value="Genomic_DNA"/>
</dbReference>
<evidence type="ECO:0000313" key="2">
    <source>
        <dbReference type="EMBL" id="OAN14593.1"/>
    </source>
</evidence>
<evidence type="ECO:0000256" key="1">
    <source>
        <dbReference type="SAM" id="Phobius"/>
    </source>
</evidence>
<name>A0ABX2V9F1_9BACL</name>
<keyword evidence="1" id="KW-1133">Transmembrane helix</keyword>
<accession>A0ABX2V9F1</accession>
<keyword evidence="1" id="KW-0472">Membrane</keyword>
<protein>
    <submittedName>
        <fullName evidence="2">Uncharacterized protein</fullName>
    </submittedName>
</protein>
<dbReference type="Proteomes" id="UP000078447">
    <property type="component" value="Unassembled WGS sequence"/>
</dbReference>